<dbReference type="Proteomes" id="UP000199634">
    <property type="component" value="Unassembled WGS sequence"/>
</dbReference>
<dbReference type="STRING" id="1159016.SAMN02927937_02107"/>
<proteinExistence type="predicted"/>
<keyword evidence="1" id="KW-0812">Transmembrane</keyword>
<accession>A0A1H6LRN4</accession>
<keyword evidence="3" id="KW-1185">Reference proteome</keyword>
<feature type="transmembrane region" description="Helical" evidence="1">
    <location>
        <begin position="33"/>
        <end position="50"/>
    </location>
</feature>
<evidence type="ECO:0000256" key="1">
    <source>
        <dbReference type="SAM" id="Phobius"/>
    </source>
</evidence>
<sequence length="51" mass="6132">MKYIDILIPIFLCAFFISLYFNKKYSDDKKQLFLIIGILILIINIIRFMIT</sequence>
<keyword evidence="1" id="KW-0472">Membrane</keyword>
<dbReference type="EMBL" id="FNXE01000030">
    <property type="protein sequence ID" value="SEH91399.1"/>
    <property type="molecule type" value="Genomic_DNA"/>
</dbReference>
<keyword evidence="1" id="KW-1133">Transmembrane helix</keyword>
<gene>
    <name evidence="2" type="ORF">SAMN02927937_02107</name>
</gene>
<name>A0A1H6LRN4_9FLAO</name>
<feature type="transmembrane region" description="Helical" evidence="1">
    <location>
        <begin position="6"/>
        <end position="21"/>
    </location>
</feature>
<evidence type="ECO:0000313" key="2">
    <source>
        <dbReference type="EMBL" id="SEH91399.1"/>
    </source>
</evidence>
<dbReference type="AlphaFoldDB" id="A0A1H6LRN4"/>
<organism evidence="2 3">
    <name type="scientific">Paenimyroides marinum</name>
    <dbReference type="NCBI Taxonomy" id="1159016"/>
    <lineage>
        <taxon>Bacteria</taxon>
        <taxon>Pseudomonadati</taxon>
        <taxon>Bacteroidota</taxon>
        <taxon>Flavobacteriia</taxon>
        <taxon>Flavobacteriales</taxon>
        <taxon>Flavobacteriaceae</taxon>
        <taxon>Paenimyroides</taxon>
    </lineage>
</organism>
<evidence type="ECO:0000313" key="3">
    <source>
        <dbReference type="Proteomes" id="UP000199634"/>
    </source>
</evidence>
<protein>
    <submittedName>
        <fullName evidence="2">Uncharacterized protein</fullName>
    </submittedName>
</protein>
<reference evidence="2 3" key="1">
    <citation type="submission" date="2016-10" db="EMBL/GenBank/DDBJ databases">
        <authorList>
            <person name="de Groot N.N."/>
        </authorList>
    </citation>
    <scope>NUCLEOTIDE SEQUENCE [LARGE SCALE GENOMIC DNA]</scope>
    <source>
        <strain evidence="2 3">CGMCC 1.10825</strain>
    </source>
</reference>